<sequence>MYRKFALFAATLSVFSFALIGCQKADDAAAGAGASASAVADAGKDTAGKVADAGKDAAGKVADAGKDAVAAVTDPAKLLEALKVEPGLADVKIQKNAKGELVMTGKVADQALKAKAEELIKAAGGTVKNAIIVGK</sequence>
<dbReference type="Proteomes" id="UP000520814">
    <property type="component" value="Unassembled WGS sequence"/>
</dbReference>
<evidence type="ECO:0000313" key="2">
    <source>
        <dbReference type="EMBL" id="MBB6051924.1"/>
    </source>
</evidence>
<feature type="chain" id="PRO_5030938150" evidence="1">
    <location>
        <begin position="19"/>
        <end position="135"/>
    </location>
</feature>
<proteinExistence type="predicted"/>
<dbReference type="EMBL" id="JACHGW010000003">
    <property type="protein sequence ID" value="MBB6051924.1"/>
    <property type="molecule type" value="Genomic_DNA"/>
</dbReference>
<dbReference type="RefSeq" id="WP_184199891.1">
    <property type="nucleotide sequence ID" value="NZ_JACHGW010000003.1"/>
</dbReference>
<evidence type="ECO:0000313" key="3">
    <source>
        <dbReference type="Proteomes" id="UP000520814"/>
    </source>
</evidence>
<keyword evidence="3" id="KW-1185">Reference proteome</keyword>
<protein>
    <submittedName>
        <fullName evidence="2">Antitoxin component of MazEF toxin-antitoxin module</fullName>
    </submittedName>
</protein>
<comment type="caution">
    <text evidence="2">The sequence shown here is derived from an EMBL/GenBank/DDBJ whole genome shotgun (WGS) entry which is preliminary data.</text>
</comment>
<reference evidence="2 3" key="1">
    <citation type="submission" date="2020-08" db="EMBL/GenBank/DDBJ databases">
        <title>Genomic Encyclopedia of Type Strains, Phase IV (KMG-IV): sequencing the most valuable type-strain genomes for metagenomic binning, comparative biology and taxonomic classification.</title>
        <authorList>
            <person name="Goeker M."/>
        </authorList>
    </citation>
    <scope>NUCLEOTIDE SEQUENCE [LARGE SCALE GENOMIC DNA]</scope>
    <source>
        <strain evidence="2 3">DSM 23562</strain>
    </source>
</reference>
<feature type="signal peptide" evidence="1">
    <location>
        <begin position="1"/>
        <end position="18"/>
    </location>
</feature>
<dbReference type="AlphaFoldDB" id="A0A7W9STH6"/>
<evidence type="ECO:0000256" key="1">
    <source>
        <dbReference type="SAM" id="SignalP"/>
    </source>
</evidence>
<dbReference type="PROSITE" id="PS51257">
    <property type="entry name" value="PROKAR_LIPOPROTEIN"/>
    <property type="match status" value="1"/>
</dbReference>
<accession>A0A7W9STH6</accession>
<organism evidence="2 3">
    <name type="scientific">Armatimonas rosea</name>
    <dbReference type="NCBI Taxonomy" id="685828"/>
    <lineage>
        <taxon>Bacteria</taxon>
        <taxon>Bacillati</taxon>
        <taxon>Armatimonadota</taxon>
        <taxon>Armatimonadia</taxon>
        <taxon>Armatimonadales</taxon>
        <taxon>Armatimonadaceae</taxon>
        <taxon>Armatimonas</taxon>
    </lineage>
</organism>
<name>A0A7W9STH6_ARMRO</name>
<keyword evidence="1" id="KW-0732">Signal</keyword>
<gene>
    <name evidence="2" type="ORF">HNQ39_003734</name>
</gene>